<keyword evidence="4" id="KW-0788">Thiol protease</keyword>
<dbReference type="OrthoDB" id="407146at2759"/>
<dbReference type="Proteomes" id="UP000033483">
    <property type="component" value="Unassembled WGS sequence"/>
</dbReference>
<evidence type="ECO:0000256" key="2">
    <source>
        <dbReference type="ARBA" id="ARBA00022670"/>
    </source>
</evidence>
<dbReference type="AlphaFoldDB" id="A0A0F4ZH36"/>
<proteinExistence type="inferred from homology"/>
<dbReference type="Pfam" id="PF01470">
    <property type="entry name" value="Peptidase_C15"/>
    <property type="match status" value="1"/>
</dbReference>
<dbReference type="InterPro" id="IPR036440">
    <property type="entry name" value="Peptidase_C15-like_sf"/>
</dbReference>
<reference evidence="5 6" key="1">
    <citation type="submission" date="2015-03" db="EMBL/GenBank/DDBJ databases">
        <authorList>
            <person name="Radwan O."/>
            <person name="Al-Naeli F.A."/>
            <person name="Rendon G.A."/>
            <person name="Fields C."/>
        </authorList>
    </citation>
    <scope>NUCLEOTIDE SEQUENCE [LARGE SCALE GENOMIC DNA]</scope>
    <source>
        <strain evidence="5">CR-DP1</strain>
    </source>
</reference>
<evidence type="ECO:0000256" key="1">
    <source>
        <dbReference type="ARBA" id="ARBA00006641"/>
    </source>
</evidence>
<keyword evidence="3" id="KW-0378">Hydrolase</keyword>
<comment type="caution">
    <text evidence="5">The sequence shown here is derived from an EMBL/GenBank/DDBJ whole genome shotgun (WGS) entry which is preliminary data.</text>
</comment>
<accession>A0A0F4ZH36</accession>
<dbReference type="EMBL" id="LAEV01000800">
    <property type="protein sequence ID" value="KKA29530.1"/>
    <property type="molecule type" value="Genomic_DNA"/>
</dbReference>
<dbReference type="PANTHER" id="PTHR23402">
    <property type="entry name" value="PROTEASE FAMILY C15 PYROGLUTAMYL-PEPTIDASE I-RELATED"/>
    <property type="match status" value="1"/>
</dbReference>
<evidence type="ECO:0000313" key="5">
    <source>
        <dbReference type="EMBL" id="KKA29530.1"/>
    </source>
</evidence>
<comment type="similarity">
    <text evidence="1">Belongs to the peptidase C15 family.</text>
</comment>
<dbReference type="GO" id="GO:0006508">
    <property type="term" value="P:proteolysis"/>
    <property type="evidence" value="ECO:0007669"/>
    <property type="project" value="UniProtKB-KW"/>
</dbReference>
<keyword evidence="6" id="KW-1185">Reference proteome</keyword>
<evidence type="ECO:0000256" key="3">
    <source>
        <dbReference type="ARBA" id="ARBA00022801"/>
    </source>
</evidence>
<gene>
    <name evidence="5" type="ORF">TD95_003553</name>
</gene>
<organism evidence="5 6">
    <name type="scientific">Thielaviopsis punctulata</name>
    <dbReference type="NCBI Taxonomy" id="72032"/>
    <lineage>
        <taxon>Eukaryota</taxon>
        <taxon>Fungi</taxon>
        <taxon>Dikarya</taxon>
        <taxon>Ascomycota</taxon>
        <taxon>Pezizomycotina</taxon>
        <taxon>Sordariomycetes</taxon>
        <taxon>Hypocreomycetidae</taxon>
        <taxon>Microascales</taxon>
        <taxon>Ceratocystidaceae</taxon>
        <taxon>Thielaviopsis</taxon>
    </lineage>
</organism>
<evidence type="ECO:0000313" key="6">
    <source>
        <dbReference type="Proteomes" id="UP000033483"/>
    </source>
</evidence>
<keyword evidence="2" id="KW-0645">Protease</keyword>
<name>A0A0F4ZH36_9PEZI</name>
<dbReference type="Gene3D" id="3.40.630.20">
    <property type="entry name" value="Peptidase C15, pyroglutamyl peptidase I-like"/>
    <property type="match status" value="1"/>
</dbReference>
<evidence type="ECO:0008006" key="7">
    <source>
        <dbReference type="Google" id="ProtNLM"/>
    </source>
</evidence>
<protein>
    <recommendedName>
        <fullName evidence="7">Peptidase C15, pyroglutamyl peptidase I-like protein</fullName>
    </recommendedName>
</protein>
<evidence type="ECO:0000256" key="4">
    <source>
        <dbReference type="ARBA" id="ARBA00022807"/>
    </source>
</evidence>
<dbReference type="InterPro" id="IPR016125">
    <property type="entry name" value="Peptidase_C15-like"/>
</dbReference>
<sequence length="239" mass="27374">MDSPSSEENQKQYTVLVTGYGPFRGFPKNPSWEIADSLPEYLPLPTDSEGNSTTSPLIRIVVYHEPIHVGYDAVREIVPRLWDVEARGEHYDFCVHIGMAGAEIEYKLERLAHRDGYSSKDVDGKLLDQTKDNWGHLPSELHADMDTEDVMKRWEKNCPQHTKLRLSDDPGRYLCDYIFYSSLALLTDRKEEKRVVFLHVPDNFNVKAIEYGNRVCLALIKSLIESKIAKTTKEKATAE</sequence>
<dbReference type="SUPFAM" id="SSF53182">
    <property type="entry name" value="Pyrrolidone carboxyl peptidase (pyroglutamate aminopeptidase)"/>
    <property type="match status" value="1"/>
</dbReference>
<dbReference type="PANTHER" id="PTHR23402:SF1">
    <property type="entry name" value="PYROGLUTAMYL-PEPTIDASE I"/>
    <property type="match status" value="1"/>
</dbReference>
<dbReference type="GO" id="GO:0008234">
    <property type="term" value="F:cysteine-type peptidase activity"/>
    <property type="evidence" value="ECO:0007669"/>
    <property type="project" value="UniProtKB-KW"/>
</dbReference>